<comment type="similarity">
    <text evidence="1 4">Belongs to the glycosyl hydrolase 35 family.</text>
</comment>
<feature type="domain" description="Beta-galactosidase galactose-binding" evidence="7">
    <location>
        <begin position="513"/>
        <end position="571"/>
    </location>
</feature>
<evidence type="ECO:0000313" key="8">
    <source>
        <dbReference type="EMBL" id="KAK8843842.1"/>
    </source>
</evidence>
<dbReference type="InterPro" id="IPR048913">
    <property type="entry name" value="BetaGal_gal-bd"/>
</dbReference>
<keyword evidence="9" id="KW-1185">Reference proteome</keyword>
<evidence type="ECO:0000256" key="2">
    <source>
        <dbReference type="ARBA" id="ARBA00022801"/>
    </source>
</evidence>
<feature type="domain" description="Glycoside hydrolase 35 catalytic" evidence="5">
    <location>
        <begin position="25"/>
        <end position="344"/>
    </location>
</feature>
<dbReference type="InterPro" id="IPR048912">
    <property type="entry name" value="BetaGal1-like_ABD1"/>
</dbReference>
<dbReference type="PRINTS" id="PR00742">
    <property type="entry name" value="GLHYDRLASE35"/>
</dbReference>
<comment type="caution">
    <text evidence="8">The sequence shown here is derived from an EMBL/GenBank/DDBJ whole genome shotgun (WGS) entry which is preliminary data.</text>
</comment>
<dbReference type="InterPro" id="IPR017853">
    <property type="entry name" value="GH"/>
</dbReference>
<dbReference type="SUPFAM" id="SSF49785">
    <property type="entry name" value="Galactose-binding domain-like"/>
    <property type="match status" value="1"/>
</dbReference>
<dbReference type="EMBL" id="JAPFFF010000034">
    <property type="protein sequence ID" value="KAK8843842.1"/>
    <property type="molecule type" value="Genomic_DNA"/>
</dbReference>
<evidence type="ECO:0000256" key="3">
    <source>
        <dbReference type="ARBA" id="ARBA00023295"/>
    </source>
</evidence>
<dbReference type="Pfam" id="PF21317">
    <property type="entry name" value="BetaGal_ABD_1"/>
    <property type="match status" value="1"/>
</dbReference>
<sequence>MFFILSLFTQFSHCDRSFKIVGDEFQMDGRPFRYISGEVHYFRVDPEYWEEVLKKVRNGGCNVVQTYVPWNIHEPKKGQYKFTGLYDVEQFVQIAQDLGLYVILRPGPYICAEWDLGGLPYFLLQEEKITVRSSDPVFMSHVRSYYEELYRRLRPHMYHNGGNIIMVQIENEYGSYPQCDHDYLRQLCDITQDLLGEETQLFTTDGAGESYLKCGSIVDRAYATVDFGTGDPTYAFELERRWNNGHGPYVNSEFYTGWLDHWGEKHHTVSTDAVVSSLDKMLSMGGNVNMYMYIGGTNFHFYNGANGGASSYQPDLSSYDYDAPISEAADMTWKYEKIREVAKKYIDVPDIDVSNNTKKAYGTVTFTEGISLFDALDQIGNVRKTSERPISMEDLDVDYGFVLYHAQIKDGESLSIPHCKDRGYVFVNKKRQCIVQHAEEKMCRLNDGTGDLDILVENMGRLNYGAEFFEKKGITDTVKIDGEELNGWTMTGFNLTNLSNILTFTKELPTKVPAFYKGYFDVDEMADTFLNPSGWVRGTVILNNYTVGRYWNVGPQLTLYMPKFFVKKGRNELIVFDYESQFDKVPTMTFEDRHQIDIN</sequence>
<organism evidence="8 9">
    <name type="scientific">Tritrichomonas musculus</name>
    <dbReference type="NCBI Taxonomy" id="1915356"/>
    <lineage>
        <taxon>Eukaryota</taxon>
        <taxon>Metamonada</taxon>
        <taxon>Parabasalia</taxon>
        <taxon>Tritrichomonadida</taxon>
        <taxon>Tritrichomonadidae</taxon>
        <taxon>Tritrichomonas</taxon>
    </lineage>
</organism>
<dbReference type="Proteomes" id="UP001470230">
    <property type="component" value="Unassembled WGS sequence"/>
</dbReference>
<evidence type="ECO:0008006" key="10">
    <source>
        <dbReference type="Google" id="ProtNLM"/>
    </source>
</evidence>
<evidence type="ECO:0000259" key="6">
    <source>
        <dbReference type="Pfam" id="PF21317"/>
    </source>
</evidence>
<dbReference type="SUPFAM" id="SSF51445">
    <property type="entry name" value="(Trans)glycosidases"/>
    <property type="match status" value="1"/>
</dbReference>
<dbReference type="Gene3D" id="2.60.120.260">
    <property type="entry name" value="Galactose-binding domain-like"/>
    <property type="match status" value="2"/>
</dbReference>
<evidence type="ECO:0000313" key="9">
    <source>
        <dbReference type="Proteomes" id="UP001470230"/>
    </source>
</evidence>
<gene>
    <name evidence="8" type="ORF">M9Y10_024917</name>
</gene>
<keyword evidence="3" id="KW-0326">Glycosidase</keyword>
<dbReference type="Pfam" id="PF01301">
    <property type="entry name" value="Glyco_hydro_35"/>
    <property type="match status" value="1"/>
</dbReference>
<accession>A0ABR2HBM0</accession>
<dbReference type="PANTHER" id="PTHR23421">
    <property type="entry name" value="BETA-GALACTOSIDASE RELATED"/>
    <property type="match status" value="1"/>
</dbReference>
<keyword evidence="2" id="KW-0378">Hydrolase</keyword>
<evidence type="ECO:0000256" key="4">
    <source>
        <dbReference type="RuleBase" id="RU003679"/>
    </source>
</evidence>
<dbReference type="Pfam" id="PF21467">
    <property type="entry name" value="BetaGal_gal-bd"/>
    <property type="match status" value="1"/>
</dbReference>
<reference evidence="8 9" key="1">
    <citation type="submission" date="2024-04" db="EMBL/GenBank/DDBJ databases">
        <title>Tritrichomonas musculus Genome.</title>
        <authorList>
            <person name="Alves-Ferreira E."/>
            <person name="Grigg M."/>
            <person name="Lorenzi H."/>
            <person name="Galac M."/>
        </authorList>
    </citation>
    <scope>NUCLEOTIDE SEQUENCE [LARGE SCALE GENOMIC DNA]</scope>
    <source>
        <strain evidence="8 9">EAF2021</strain>
    </source>
</reference>
<evidence type="ECO:0000256" key="1">
    <source>
        <dbReference type="ARBA" id="ARBA00009809"/>
    </source>
</evidence>
<proteinExistence type="inferred from homology"/>
<dbReference type="InterPro" id="IPR031330">
    <property type="entry name" value="Gly_Hdrlase_35_cat"/>
</dbReference>
<dbReference type="InterPro" id="IPR001944">
    <property type="entry name" value="Glycoside_Hdrlase_35"/>
</dbReference>
<name>A0ABR2HBM0_9EUKA</name>
<dbReference type="InterPro" id="IPR026283">
    <property type="entry name" value="B-gal_1-like"/>
</dbReference>
<dbReference type="InterPro" id="IPR008979">
    <property type="entry name" value="Galactose-bd-like_sf"/>
</dbReference>
<dbReference type="Gene3D" id="3.20.20.80">
    <property type="entry name" value="Glycosidases"/>
    <property type="match status" value="1"/>
</dbReference>
<feature type="domain" description="Beta-galactosidase 1-like first all-beta" evidence="6">
    <location>
        <begin position="389"/>
        <end position="491"/>
    </location>
</feature>
<protein>
    <recommendedName>
        <fullName evidence="10">Beta-galactosidase</fullName>
    </recommendedName>
</protein>
<dbReference type="PIRSF" id="PIRSF006336">
    <property type="entry name" value="B-gal"/>
    <property type="match status" value="1"/>
</dbReference>
<evidence type="ECO:0000259" key="5">
    <source>
        <dbReference type="Pfam" id="PF01301"/>
    </source>
</evidence>
<evidence type="ECO:0000259" key="7">
    <source>
        <dbReference type="Pfam" id="PF21467"/>
    </source>
</evidence>